<proteinExistence type="predicted"/>
<dbReference type="InterPro" id="IPR005467">
    <property type="entry name" value="His_kinase_dom"/>
</dbReference>
<evidence type="ECO:0000256" key="2">
    <source>
        <dbReference type="ARBA" id="ARBA00004141"/>
    </source>
</evidence>
<dbReference type="SUPFAM" id="SSF47384">
    <property type="entry name" value="Homodimeric domain of signal transducing histidine kinase"/>
    <property type="match status" value="1"/>
</dbReference>
<dbReference type="InterPro" id="IPR003661">
    <property type="entry name" value="HisK_dim/P_dom"/>
</dbReference>
<dbReference type="Pfam" id="PF02518">
    <property type="entry name" value="HATPase_c"/>
    <property type="match status" value="1"/>
</dbReference>
<comment type="subcellular location">
    <subcellularLocation>
        <location evidence="2">Membrane</location>
        <topology evidence="2">Multi-pass membrane protein</topology>
    </subcellularLocation>
</comment>
<dbReference type="GO" id="GO:0000155">
    <property type="term" value="F:phosphorelay sensor kinase activity"/>
    <property type="evidence" value="ECO:0007669"/>
    <property type="project" value="InterPro"/>
</dbReference>
<dbReference type="AlphaFoldDB" id="A0A6N2Y046"/>
<dbReference type="InterPro" id="IPR003660">
    <property type="entry name" value="HAMP_dom"/>
</dbReference>
<dbReference type="SMART" id="SM00387">
    <property type="entry name" value="HATPase_c"/>
    <property type="match status" value="1"/>
</dbReference>
<evidence type="ECO:0000256" key="9">
    <source>
        <dbReference type="ARBA" id="ARBA00023012"/>
    </source>
</evidence>
<gene>
    <name evidence="14" type="primary">arlS</name>
    <name evidence="14" type="ORF">CRLFYP8_01406</name>
</gene>
<feature type="domain" description="HAMP" evidence="13">
    <location>
        <begin position="82"/>
        <end position="134"/>
    </location>
</feature>
<dbReference type="Pfam" id="PF00512">
    <property type="entry name" value="HisKA"/>
    <property type="match status" value="1"/>
</dbReference>
<evidence type="ECO:0000256" key="4">
    <source>
        <dbReference type="ARBA" id="ARBA00022553"/>
    </source>
</evidence>
<feature type="transmembrane region" description="Helical" evidence="11">
    <location>
        <begin position="12"/>
        <end position="38"/>
    </location>
</feature>
<evidence type="ECO:0000256" key="3">
    <source>
        <dbReference type="ARBA" id="ARBA00012438"/>
    </source>
</evidence>
<dbReference type="CDD" id="cd00082">
    <property type="entry name" value="HisKA"/>
    <property type="match status" value="1"/>
</dbReference>
<dbReference type="PROSITE" id="PS50885">
    <property type="entry name" value="HAMP"/>
    <property type="match status" value="1"/>
</dbReference>
<dbReference type="InterPro" id="IPR036890">
    <property type="entry name" value="HATPase_C_sf"/>
</dbReference>
<dbReference type="RefSeq" id="WP_022008209.1">
    <property type="nucleotide sequence ID" value="NZ_CACRTL010000009.1"/>
</dbReference>
<dbReference type="PRINTS" id="PR00344">
    <property type="entry name" value="BCTRLSENSOR"/>
</dbReference>
<dbReference type="SMART" id="SM00388">
    <property type="entry name" value="HisKA"/>
    <property type="match status" value="1"/>
</dbReference>
<evidence type="ECO:0000313" key="14">
    <source>
        <dbReference type="EMBL" id="VYT60129.1"/>
    </source>
</evidence>
<dbReference type="InterPro" id="IPR004358">
    <property type="entry name" value="Sig_transdc_His_kin-like_C"/>
</dbReference>
<keyword evidence="5 14" id="KW-0808">Transferase</keyword>
<evidence type="ECO:0000256" key="7">
    <source>
        <dbReference type="ARBA" id="ARBA00022777"/>
    </source>
</evidence>
<dbReference type="InterPro" id="IPR003594">
    <property type="entry name" value="HATPase_dom"/>
</dbReference>
<dbReference type="Pfam" id="PF00672">
    <property type="entry name" value="HAMP"/>
    <property type="match status" value="1"/>
</dbReference>
<keyword evidence="9" id="KW-0902">Two-component regulatory system</keyword>
<protein>
    <recommendedName>
        <fullName evidence="3">histidine kinase</fullName>
        <ecNumber evidence="3">2.7.13.3</ecNumber>
    </recommendedName>
</protein>
<keyword evidence="8 11" id="KW-1133">Transmembrane helix</keyword>
<keyword evidence="10 11" id="KW-0472">Membrane</keyword>
<dbReference type="Gene3D" id="6.10.340.10">
    <property type="match status" value="1"/>
</dbReference>
<dbReference type="SMART" id="SM00304">
    <property type="entry name" value="HAMP"/>
    <property type="match status" value="1"/>
</dbReference>
<reference evidence="14" key="1">
    <citation type="submission" date="2019-11" db="EMBL/GenBank/DDBJ databases">
        <authorList>
            <person name="Feng L."/>
        </authorList>
    </citation>
    <scope>NUCLEOTIDE SEQUENCE</scope>
    <source>
        <strain evidence="14">CramosumLFYP8</strain>
    </source>
</reference>
<evidence type="ECO:0000256" key="1">
    <source>
        <dbReference type="ARBA" id="ARBA00000085"/>
    </source>
</evidence>
<dbReference type="InterPro" id="IPR050398">
    <property type="entry name" value="HssS/ArlS-like"/>
</dbReference>
<dbReference type="PROSITE" id="PS50109">
    <property type="entry name" value="HIS_KIN"/>
    <property type="match status" value="1"/>
</dbReference>
<dbReference type="PANTHER" id="PTHR45528">
    <property type="entry name" value="SENSOR HISTIDINE KINASE CPXA"/>
    <property type="match status" value="1"/>
</dbReference>
<accession>A0A6N2Y046</accession>
<evidence type="ECO:0000256" key="6">
    <source>
        <dbReference type="ARBA" id="ARBA00022692"/>
    </source>
</evidence>
<name>A0A6N2Y046_9FIRM</name>
<dbReference type="EC" id="2.7.13.3" evidence="3"/>
<keyword evidence="4" id="KW-0597">Phosphoprotein</keyword>
<dbReference type="CDD" id="cd06225">
    <property type="entry name" value="HAMP"/>
    <property type="match status" value="1"/>
</dbReference>
<dbReference type="PANTHER" id="PTHR45528:SF12">
    <property type="entry name" value="SENSOR HISTIDINE KINASE ARSS"/>
    <property type="match status" value="1"/>
</dbReference>
<dbReference type="Gene3D" id="3.30.565.10">
    <property type="entry name" value="Histidine kinase-like ATPase, C-terminal domain"/>
    <property type="match status" value="1"/>
</dbReference>
<evidence type="ECO:0000256" key="8">
    <source>
        <dbReference type="ARBA" id="ARBA00022989"/>
    </source>
</evidence>
<sequence length="350" mass="40442">MKIKSLRHQLVSTTSIIIMTVIVVFSLILLLYMGYYLLIIGRIYAMDEDLITPIASIVAVIFLILIIVALITSIACGFMISKRFLQTVDQFTKSIKQIKNEGLSHRLFIEGNDELALLGKEFNETIDQAERSLLQQNQFVSDASHELKTPLAIIKGNLDMLERWGKDDPAILSNSLNVTSNEVERLIQLCNELLHLTREMDIHCEEPTDLNLVVDEVITNFKEVHPEFEFIIKITVTSKIWMRIEHLKQLLIILIDNAIKYSREEEKKIELLYVDQKLMVKDHGIGIEADKLDYIFNRFYRADESRAQNNNNFGLGLAIAKRICSYYDYAITVESIVDQYTIFTIDFERR</sequence>
<dbReference type="InterPro" id="IPR036097">
    <property type="entry name" value="HisK_dim/P_sf"/>
</dbReference>
<dbReference type="GO" id="GO:0016020">
    <property type="term" value="C:membrane"/>
    <property type="evidence" value="ECO:0007669"/>
    <property type="project" value="UniProtKB-SubCell"/>
</dbReference>
<keyword evidence="7 14" id="KW-0418">Kinase</keyword>
<feature type="domain" description="Histidine kinase" evidence="12">
    <location>
        <begin position="142"/>
        <end position="350"/>
    </location>
</feature>
<keyword evidence="6 11" id="KW-0812">Transmembrane</keyword>
<evidence type="ECO:0000256" key="11">
    <source>
        <dbReference type="SAM" id="Phobius"/>
    </source>
</evidence>
<evidence type="ECO:0000259" key="12">
    <source>
        <dbReference type="PROSITE" id="PS50109"/>
    </source>
</evidence>
<comment type="catalytic activity">
    <reaction evidence="1">
        <text>ATP + protein L-histidine = ADP + protein N-phospho-L-histidine.</text>
        <dbReference type="EC" id="2.7.13.3"/>
    </reaction>
</comment>
<dbReference type="EMBL" id="CACRTL010000009">
    <property type="protein sequence ID" value="VYT60129.1"/>
    <property type="molecule type" value="Genomic_DNA"/>
</dbReference>
<evidence type="ECO:0000256" key="10">
    <source>
        <dbReference type="ARBA" id="ARBA00023136"/>
    </source>
</evidence>
<evidence type="ECO:0000256" key="5">
    <source>
        <dbReference type="ARBA" id="ARBA00022679"/>
    </source>
</evidence>
<dbReference type="Gene3D" id="1.10.287.130">
    <property type="match status" value="1"/>
</dbReference>
<feature type="transmembrane region" description="Helical" evidence="11">
    <location>
        <begin position="50"/>
        <end position="80"/>
    </location>
</feature>
<dbReference type="FunFam" id="1.10.287.130:FF:000001">
    <property type="entry name" value="Two-component sensor histidine kinase"/>
    <property type="match status" value="1"/>
</dbReference>
<organism evidence="14">
    <name type="scientific">Thomasclavelia ramosa</name>
    <dbReference type="NCBI Taxonomy" id="1547"/>
    <lineage>
        <taxon>Bacteria</taxon>
        <taxon>Bacillati</taxon>
        <taxon>Bacillota</taxon>
        <taxon>Erysipelotrichia</taxon>
        <taxon>Erysipelotrichales</taxon>
        <taxon>Coprobacillaceae</taxon>
        <taxon>Thomasclavelia</taxon>
    </lineage>
</organism>
<dbReference type="SUPFAM" id="SSF55874">
    <property type="entry name" value="ATPase domain of HSP90 chaperone/DNA topoisomerase II/histidine kinase"/>
    <property type="match status" value="1"/>
</dbReference>
<evidence type="ECO:0000259" key="13">
    <source>
        <dbReference type="PROSITE" id="PS50885"/>
    </source>
</evidence>